<organism evidence="2 3">
    <name type="scientific">Methanoculleus caldifontis</name>
    <dbReference type="NCBI Taxonomy" id="2651577"/>
    <lineage>
        <taxon>Archaea</taxon>
        <taxon>Methanobacteriati</taxon>
        <taxon>Methanobacteriota</taxon>
        <taxon>Stenosarchaea group</taxon>
        <taxon>Methanomicrobia</taxon>
        <taxon>Methanomicrobiales</taxon>
        <taxon>Methanomicrobiaceae</taxon>
        <taxon>Methanoculleus</taxon>
    </lineage>
</organism>
<dbReference type="EMBL" id="WBKO01000002">
    <property type="protein sequence ID" value="MDV2482533.1"/>
    <property type="molecule type" value="Genomic_DNA"/>
</dbReference>
<feature type="transmembrane region" description="Helical" evidence="1">
    <location>
        <begin position="6"/>
        <end position="26"/>
    </location>
</feature>
<dbReference type="RefSeq" id="WP_317065632.1">
    <property type="nucleotide sequence ID" value="NZ_WBKO01000002.1"/>
</dbReference>
<keyword evidence="1" id="KW-0812">Transmembrane</keyword>
<sequence>MRESSRIPVALGIVLALAAGVVPPAFRPGAGVKSMRFGGKTLRKTEVIGLLIFVLMAAVMLAVGAALFCDWLAGTGSAPAGMPVGLGTIPTMALVFVVEVVGALSIIVLYMLSSARRNG</sequence>
<feature type="transmembrane region" description="Helical" evidence="1">
    <location>
        <begin position="93"/>
        <end position="112"/>
    </location>
</feature>
<keyword evidence="3" id="KW-1185">Reference proteome</keyword>
<reference evidence="2 3" key="1">
    <citation type="submission" date="2019-10" db="EMBL/GenBank/DDBJ databases">
        <title>Isolation and characterization of Methanoculleus sp. Wushi-C6 from a hot spring well.</title>
        <authorList>
            <person name="Chen S.-C."/>
            <person name="Lan Z.-H."/>
            <person name="You Y.-T."/>
            <person name="Lai M.-C."/>
        </authorList>
    </citation>
    <scope>NUCLEOTIDE SEQUENCE [LARGE SCALE GENOMIC DNA]</scope>
    <source>
        <strain evidence="2 3">Wushi-C6</strain>
    </source>
</reference>
<keyword evidence="1" id="KW-1133">Transmembrane helix</keyword>
<evidence type="ECO:0000256" key="1">
    <source>
        <dbReference type="SAM" id="Phobius"/>
    </source>
</evidence>
<gene>
    <name evidence="2" type="ORF">F8E02_11085</name>
</gene>
<evidence type="ECO:0000313" key="3">
    <source>
        <dbReference type="Proteomes" id="UP001281203"/>
    </source>
</evidence>
<evidence type="ECO:0000313" key="2">
    <source>
        <dbReference type="EMBL" id="MDV2482533.1"/>
    </source>
</evidence>
<keyword evidence="1" id="KW-0472">Membrane</keyword>
<protein>
    <submittedName>
        <fullName evidence="2">Uncharacterized protein</fullName>
    </submittedName>
</protein>
<proteinExistence type="predicted"/>
<accession>A0ABU3X3A4</accession>
<name>A0ABU3X3A4_9EURY</name>
<comment type="caution">
    <text evidence="2">The sequence shown here is derived from an EMBL/GenBank/DDBJ whole genome shotgun (WGS) entry which is preliminary data.</text>
</comment>
<feature type="transmembrane region" description="Helical" evidence="1">
    <location>
        <begin position="47"/>
        <end position="73"/>
    </location>
</feature>
<dbReference type="Proteomes" id="UP001281203">
    <property type="component" value="Unassembled WGS sequence"/>
</dbReference>